<protein>
    <submittedName>
        <fullName evidence="1">Uncharacterized protein</fullName>
    </submittedName>
</protein>
<evidence type="ECO:0000313" key="2">
    <source>
        <dbReference type="Proteomes" id="UP001396898"/>
    </source>
</evidence>
<organism evidence="1 2">
    <name type="scientific">Apiospora marii</name>
    <dbReference type="NCBI Taxonomy" id="335849"/>
    <lineage>
        <taxon>Eukaryota</taxon>
        <taxon>Fungi</taxon>
        <taxon>Dikarya</taxon>
        <taxon>Ascomycota</taxon>
        <taxon>Pezizomycotina</taxon>
        <taxon>Sordariomycetes</taxon>
        <taxon>Xylariomycetidae</taxon>
        <taxon>Amphisphaeriales</taxon>
        <taxon>Apiosporaceae</taxon>
        <taxon>Apiospora</taxon>
    </lineage>
</organism>
<dbReference type="EMBL" id="JAQQWI010000019">
    <property type="protein sequence ID" value="KAK7999123.1"/>
    <property type="molecule type" value="Genomic_DNA"/>
</dbReference>
<dbReference type="Proteomes" id="UP001396898">
    <property type="component" value="Unassembled WGS sequence"/>
</dbReference>
<proteinExistence type="predicted"/>
<accession>A0ABR1R4R7</accession>
<gene>
    <name evidence="1" type="ORF">PG991_014798</name>
</gene>
<sequence length="102" mass="11654">MQDFSHDTVLRLRTTPFLPAVIGGSVKQPFQLLLEVIMRIFAARPSIGRQWVRLWRTGCKEEDEKDLDGLLRGPFVDAPGEAHDCFISATLYAHLSRSHYEK</sequence>
<keyword evidence="2" id="KW-1185">Reference proteome</keyword>
<name>A0ABR1R4R7_9PEZI</name>
<evidence type="ECO:0000313" key="1">
    <source>
        <dbReference type="EMBL" id="KAK7999123.1"/>
    </source>
</evidence>
<reference evidence="1 2" key="1">
    <citation type="submission" date="2023-01" db="EMBL/GenBank/DDBJ databases">
        <title>Analysis of 21 Apiospora genomes using comparative genomics revels a genus with tremendous synthesis potential of carbohydrate active enzymes and secondary metabolites.</title>
        <authorList>
            <person name="Sorensen T."/>
        </authorList>
    </citation>
    <scope>NUCLEOTIDE SEQUENCE [LARGE SCALE GENOMIC DNA]</scope>
    <source>
        <strain evidence="1 2">CBS 20057</strain>
    </source>
</reference>
<comment type="caution">
    <text evidence="1">The sequence shown here is derived from an EMBL/GenBank/DDBJ whole genome shotgun (WGS) entry which is preliminary data.</text>
</comment>